<evidence type="ECO:0000256" key="2">
    <source>
        <dbReference type="ARBA" id="ARBA00022553"/>
    </source>
</evidence>
<dbReference type="GO" id="GO:0031177">
    <property type="term" value="F:phosphopantetheine binding"/>
    <property type="evidence" value="ECO:0007669"/>
    <property type="project" value="InterPro"/>
</dbReference>
<dbReference type="InterPro" id="IPR001031">
    <property type="entry name" value="Thioesterase"/>
</dbReference>
<dbReference type="AlphaFoldDB" id="R1G1M1"/>
<feature type="non-terminal residue" evidence="4">
    <location>
        <position position="1"/>
    </location>
</feature>
<name>R1G1M1_9PSEU</name>
<dbReference type="PATRIC" id="fig|1292037.4.peg.5079"/>
<sequence length="387" mass="41880">GGRTPHEWRAALAGRLPDYMIPSVFAEFDRLPLNRNGKLDRDAVLAHARTSAPAAVNTAAPRDHVELALLKIWRDLLLHPAIGVSDGFFDVGGTSISAIKLAHAIGTGFGRELPIRDVILHPTIEAQAARDVILHPTIEAQAALLRADRPPETGSLIEFRRGAGRARVVCVHPAGGTAFCYLPLSALLPEDAGVLGIQSPGLNPGEEPLPSVEAMAEEYLRLVGPRPDEAIVLCGLSYGGLVAYEMGRRLAERHPRVSVVLLDTAATDDPAAKAAIEPVPAAEFREKLVRFNGMYPGIEDAQIERYHRTYNHNRRTAREHDPGETAARVVFVQAVGEDPIPGAAEFWRRRARGGFEVVPADCGHWDMLESDALPLVAKLISGELAAR</sequence>
<dbReference type="InterPro" id="IPR020806">
    <property type="entry name" value="PKS_PP-bd"/>
</dbReference>
<dbReference type="InterPro" id="IPR036736">
    <property type="entry name" value="ACP-like_sf"/>
</dbReference>
<gene>
    <name evidence="4" type="ORF">H480_26897</name>
</gene>
<keyword evidence="2" id="KW-0597">Phosphoprotein</keyword>
<dbReference type="InterPro" id="IPR009081">
    <property type="entry name" value="PP-bd_ACP"/>
</dbReference>
<organism evidence="4 5">
    <name type="scientific">Amycolatopsis vancoresmycina DSM 44592</name>
    <dbReference type="NCBI Taxonomy" id="1292037"/>
    <lineage>
        <taxon>Bacteria</taxon>
        <taxon>Bacillati</taxon>
        <taxon>Actinomycetota</taxon>
        <taxon>Actinomycetes</taxon>
        <taxon>Pseudonocardiales</taxon>
        <taxon>Pseudonocardiaceae</taxon>
        <taxon>Amycolatopsis</taxon>
    </lineage>
</organism>
<dbReference type="EMBL" id="AOUO01000409">
    <property type="protein sequence ID" value="EOD65387.1"/>
    <property type="molecule type" value="Genomic_DNA"/>
</dbReference>
<dbReference type="eggNOG" id="COG1020">
    <property type="taxonomic scope" value="Bacteria"/>
</dbReference>
<dbReference type="PROSITE" id="PS50075">
    <property type="entry name" value="CARRIER"/>
    <property type="match status" value="1"/>
</dbReference>
<feature type="domain" description="Carrier" evidence="3">
    <location>
        <begin position="60"/>
        <end position="135"/>
    </location>
</feature>
<dbReference type="Gene3D" id="3.30.300.30">
    <property type="match status" value="1"/>
</dbReference>
<evidence type="ECO:0000259" key="3">
    <source>
        <dbReference type="PROSITE" id="PS50075"/>
    </source>
</evidence>
<keyword evidence="5" id="KW-1185">Reference proteome</keyword>
<accession>R1G1M1</accession>
<dbReference type="InterPro" id="IPR045851">
    <property type="entry name" value="AMP-bd_C_sf"/>
</dbReference>
<dbReference type="SMART" id="SM00824">
    <property type="entry name" value="PKS_TE"/>
    <property type="match status" value="1"/>
</dbReference>
<dbReference type="InterPro" id="IPR029058">
    <property type="entry name" value="AB_hydrolase_fold"/>
</dbReference>
<evidence type="ECO:0000313" key="5">
    <source>
        <dbReference type="Proteomes" id="UP000014139"/>
    </source>
</evidence>
<proteinExistence type="predicted"/>
<dbReference type="OrthoDB" id="2472181at2"/>
<evidence type="ECO:0000313" key="4">
    <source>
        <dbReference type="EMBL" id="EOD65387.1"/>
    </source>
</evidence>
<dbReference type="GO" id="GO:0005737">
    <property type="term" value="C:cytoplasm"/>
    <property type="evidence" value="ECO:0007669"/>
    <property type="project" value="TreeGrafter"/>
</dbReference>
<dbReference type="SUPFAM" id="SSF53474">
    <property type="entry name" value="alpha/beta-Hydrolases"/>
    <property type="match status" value="1"/>
</dbReference>
<dbReference type="Pfam" id="PF00975">
    <property type="entry name" value="Thioesterase"/>
    <property type="match status" value="1"/>
</dbReference>
<dbReference type="Gene3D" id="1.10.1200.10">
    <property type="entry name" value="ACP-like"/>
    <property type="match status" value="1"/>
</dbReference>
<dbReference type="SMART" id="SM00823">
    <property type="entry name" value="PKS_PP"/>
    <property type="match status" value="1"/>
</dbReference>
<comment type="caution">
    <text evidence="4">The sequence shown here is derived from an EMBL/GenBank/DDBJ whole genome shotgun (WGS) entry which is preliminary data.</text>
</comment>
<dbReference type="SUPFAM" id="SSF47336">
    <property type="entry name" value="ACP-like"/>
    <property type="match status" value="1"/>
</dbReference>
<dbReference type="Proteomes" id="UP000014139">
    <property type="component" value="Unassembled WGS sequence"/>
</dbReference>
<dbReference type="PANTHER" id="PTHR45527:SF1">
    <property type="entry name" value="FATTY ACID SYNTHASE"/>
    <property type="match status" value="1"/>
</dbReference>
<reference evidence="4 5" key="1">
    <citation type="submission" date="2013-02" db="EMBL/GenBank/DDBJ databases">
        <title>Draft genome sequence of Amycolatopsis vancoresmycina strain DSM 44592T.</title>
        <authorList>
            <person name="Kumar S."/>
            <person name="Kaur N."/>
            <person name="Kaur C."/>
            <person name="Raghava G.P.S."/>
            <person name="Mayilraj S."/>
        </authorList>
    </citation>
    <scope>NUCLEOTIDE SEQUENCE [LARGE SCALE GENOMIC DNA]</scope>
    <source>
        <strain evidence="4 5">DSM 44592</strain>
    </source>
</reference>
<protein>
    <submittedName>
        <fullName evidence="4">Non-ribosomal peptide synthetase</fullName>
    </submittedName>
</protein>
<dbReference type="GO" id="GO:0044550">
    <property type="term" value="P:secondary metabolite biosynthetic process"/>
    <property type="evidence" value="ECO:0007669"/>
    <property type="project" value="TreeGrafter"/>
</dbReference>
<evidence type="ECO:0000256" key="1">
    <source>
        <dbReference type="ARBA" id="ARBA00022450"/>
    </source>
</evidence>
<dbReference type="Pfam" id="PF00550">
    <property type="entry name" value="PP-binding"/>
    <property type="match status" value="1"/>
</dbReference>
<dbReference type="RefSeq" id="WP_003099899.1">
    <property type="nucleotide sequence ID" value="NZ_AOUO01000409.1"/>
</dbReference>
<dbReference type="Gene3D" id="3.40.50.1820">
    <property type="entry name" value="alpha/beta hydrolase"/>
    <property type="match status" value="1"/>
</dbReference>
<keyword evidence="1" id="KW-0596">Phosphopantetheine</keyword>
<dbReference type="InterPro" id="IPR020802">
    <property type="entry name" value="TesA-like"/>
</dbReference>
<dbReference type="SUPFAM" id="SSF56801">
    <property type="entry name" value="Acetyl-CoA synthetase-like"/>
    <property type="match status" value="1"/>
</dbReference>
<dbReference type="PANTHER" id="PTHR45527">
    <property type="entry name" value="NONRIBOSOMAL PEPTIDE SYNTHETASE"/>
    <property type="match status" value="1"/>
</dbReference>
<dbReference type="GO" id="GO:0043041">
    <property type="term" value="P:amino acid activation for nonribosomal peptide biosynthetic process"/>
    <property type="evidence" value="ECO:0007669"/>
    <property type="project" value="TreeGrafter"/>
</dbReference>